<dbReference type="EMBL" id="MLFT02000009">
    <property type="protein sequence ID" value="PHT38084.1"/>
    <property type="molecule type" value="Genomic_DNA"/>
</dbReference>
<proteinExistence type="predicted"/>
<dbReference type="Proteomes" id="UP000224567">
    <property type="component" value="Unassembled WGS sequence"/>
</dbReference>
<organism evidence="2 3">
    <name type="scientific">Capsicum baccatum</name>
    <name type="common">Peruvian pepper</name>
    <dbReference type="NCBI Taxonomy" id="33114"/>
    <lineage>
        <taxon>Eukaryota</taxon>
        <taxon>Viridiplantae</taxon>
        <taxon>Streptophyta</taxon>
        <taxon>Embryophyta</taxon>
        <taxon>Tracheophyta</taxon>
        <taxon>Spermatophyta</taxon>
        <taxon>Magnoliopsida</taxon>
        <taxon>eudicotyledons</taxon>
        <taxon>Gunneridae</taxon>
        <taxon>Pentapetalae</taxon>
        <taxon>asterids</taxon>
        <taxon>lamiids</taxon>
        <taxon>Solanales</taxon>
        <taxon>Solanaceae</taxon>
        <taxon>Solanoideae</taxon>
        <taxon>Capsiceae</taxon>
        <taxon>Capsicum</taxon>
    </lineage>
</organism>
<comment type="caution">
    <text evidence="2">The sequence shown here is derived from an EMBL/GenBank/DDBJ whole genome shotgun (WGS) entry which is preliminary data.</text>
</comment>
<feature type="domain" description="Zinc finger PMZ-type" evidence="1">
    <location>
        <begin position="237"/>
        <end position="264"/>
    </location>
</feature>
<dbReference type="InterPro" id="IPR006564">
    <property type="entry name" value="Znf_PMZ"/>
</dbReference>
<protein>
    <recommendedName>
        <fullName evidence="1">Zinc finger PMZ-type domain-containing protein</fullName>
    </recommendedName>
</protein>
<evidence type="ECO:0000313" key="2">
    <source>
        <dbReference type="EMBL" id="PHT38084.1"/>
    </source>
</evidence>
<dbReference type="AlphaFoldDB" id="A0A2G2VYL8"/>
<dbReference type="SMART" id="SM00575">
    <property type="entry name" value="ZnF_PMZ"/>
    <property type="match status" value="1"/>
</dbReference>
<name>A0A2G2VYL8_CAPBA</name>
<evidence type="ECO:0000313" key="3">
    <source>
        <dbReference type="Proteomes" id="UP000224567"/>
    </source>
</evidence>
<dbReference type="PANTHER" id="PTHR31973:SF183">
    <property type="entry name" value="SWIM-TYPE DOMAIN-CONTAINING PROTEIN"/>
    <property type="match status" value="1"/>
</dbReference>
<dbReference type="GO" id="GO:0008270">
    <property type="term" value="F:zinc ion binding"/>
    <property type="evidence" value="ECO:0007669"/>
    <property type="project" value="InterPro"/>
</dbReference>
<accession>A0A2G2VYL8</accession>
<keyword evidence="3" id="KW-1185">Reference proteome</keyword>
<dbReference type="OrthoDB" id="1303671at2759"/>
<reference evidence="3" key="2">
    <citation type="journal article" date="2017" name="J. Anim. Genet.">
        <title>Multiple reference genome sequences of hot pepper reveal the massive evolution of plant disease resistance genes by retroduplication.</title>
        <authorList>
            <person name="Kim S."/>
            <person name="Park J."/>
            <person name="Yeom S.-I."/>
            <person name="Kim Y.-M."/>
            <person name="Seo E."/>
            <person name="Kim K.-T."/>
            <person name="Kim M.-S."/>
            <person name="Lee J.M."/>
            <person name="Cheong K."/>
            <person name="Shin H.-S."/>
            <person name="Kim S.-B."/>
            <person name="Han K."/>
            <person name="Lee J."/>
            <person name="Park M."/>
            <person name="Lee H.-A."/>
            <person name="Lee H.-Y."/>
            <person name="Lee Y."/>
            <person name="Oh S."/>
            <person name="Lee J.H."/>
            <person name="Choi E."/>
            <person name="Choi E."/>
            <person name="Lee S.E."/>
            <person name="Jeon J."/>
            <person name="Kim H."/>
            <person name="Choi G."/>
            <person name="Song H."/>
            <person name="Lee J."/>
            <person name="Lee S.-C."/>
            <person name="Kwon J.-K."/>
            <person name="Lee H.-Y."/>
            <person name="Koo N."/>
            <person name="Hong Y."/>
            <person name="Kim R.W."/>
            <person name="Kang W.-H."/>
            <person name="Huh J.H."/>
            <person name="Kang B.-C."/>
            <person name="Yang T.-J."/>
            <person name="Lee Y.-H."/>
            <person name="Bennetzen J.L."/>
            <person name="Choi D."/>
        </authorList>
    </citation>
    <scope>NUCLEOTIDE SEQUENCE [LARGE SCALE GENOMIC DNA]</scope>
    <source>
        <strain evidence="3">cv. PBC81</strain>
    </source>
</reference>
<gene>
    <name evidence="2" type="ORF">CQW23_21657</name>
</gene>
<dbReference type="STRING" id="33114.A0A2G2VYL8"/>
<reference evidence="2 3" key="1">
    <citation type="journal article" date="2017" name="Genome Biol.">
        <title>New reference genome sequences of hot pepper reveal the massive evolution of plant disease-resistance genes by retroduplication.</title>
        <authorList>
            <person name="Kim S."/>
            <person name="Park J."/>
            <person name="Yeom S.I."/>
            <person name="Kim Y.M."/>
            <person name="Seo E."/>
            <person name="Kim K.T."/>
            <person name="Kim M.S."/>
            <person name="Lee J.M."/>
            <person name="Cheong K."/>
            <person name="Shin H.S."/>
            <person name="Kim S.B."/>
            <person name="Han K."/>
            <person name="Lee J."/>
            <person name="Park M."/>
            <person name="Lee H.A."/>
            <person name="Lee H.Y."/>
            <person name="Lee Y."/>
            <person name="Oh S."/>
            <person name="Lee J.H."/>
            <person name="Choi E."/>
            <person name="Choi E."/>
            <person name="Lee S.E."/>
            <person name="Jeon J."/>
            <person name="Kim H."/>
            <person name="Choi G."/>
            <person name="Song H."/>
            <person name="Lee J."/>
            <person name="Lee S.C."/>
            <person name="Kwon J.K."/>
            <person name="Lee H.Y."/>
            <person name="Koo N."/>
            <person name="Hong Y."/>
            <person name="Kim R.W."/>
            <person name="Kang W.H."/>
            <person name="Huh J.H."/>
            <person name="Kang B.C."/>
            <person name="Yang T.J."/>
            <person name="Lee Y.H."/>
            <person name="Bennetzen J.L."/>
            <person name="Choi D."/>
        </authorList>
    </citation>
    <scope>NUCLEOTIDE SEQUENCE [LARGE SCALE GENOMIC DNA]</scope>
    <source>
        <strain evidence="3">cv. PBC81</strain>
    </source>
</reference>
<evidence type="ECO:0000259" key="1">
    <source>
        <dbReference type="SMART" id="SM00575"/>
    </source>
</evidence>
<sequence>MDLKDNSMELKDLILSEEAGEEYGLGAQTNHTFSNETNLQVNQIFSNKKELKLSLDVAAMRNSIDYVMLKSRGKFLKVNHHHREYLYLFYTVAKAYSPEEFSNHFVEFKHYCPEVAFFLEHELGFEKWSRVHFPGNRFDVITKNFTESMNAILIAKREYPVASIFNSIAKRFGEIFREARAYVLKYEDNKFVPTTKKILRDNMSEGDFFYMENVSRDERKFTVFGSGCMTKVDLLERSCSYRKFDQVKIPCDHAMTALRLNHGDDYGLRVYDYSSLVYKVEEYLLAYSESINVVPLESE</sequence>
<dbReference type="PANTHER" id="PTHR31973">
    <property type="entry name" value="POLYPROTEIN, PUTATIVE-RELATED"/>
    <property type="match status" value="1"/>
</dbReference>